<keyword evidence="3" id="KW-1185">Reference proteome</keyword>
<organism evidence="2 3">
    <name type="scientific">Phytohabitans maris</name>
    <dbReference type="NCBI Taxonomy" id="3071409"/>
    <lineage>
        <taxon>Bacteria</taxon>
        <taxon>Bacillati</taxon>
        <taxon>Actinomycetota</taxon>
        <taxon>Actinomycetes</taxon>
        <taxon>Micromonosporales</taxon>
        <taxon>Micromonosporaceae</taxon>
    </lineage>
</organism>
<evidence type="ECO:0000313" key="2">
    <source>
        <dbReference type="EMBL" id="MDQ7905065.1"/>
    </source>
</evidence>
<name>A0ABU0ZDD1_9ACTN</name>
<evidence type="ECO:0000256" key="1">
    <source>
        <dbReference type="SAM" id="MobiDB-lite"/>
    </source>
</evidence>
<reference evidence="2 3" key="1">
    <citation type="submission" date="2023-08" db="EMBL/GenBank/DDBJ databases">
        <title>Phytohabitans sansha sp. nov., isolated from marine sediment.</title>
        <authorList>
            <person name="Zhao Y."/>
            <person name="Yi K."/>
        </authorList>
    </citation>
    <scope>NUCLEOTIDE SEQUENCE [LARGE SCALE GENOMIC DNA]</scope>
    <source>
        <strain evidence="2 3">ZYX-F-186</strain>
    </source>
</reference>
<proteinExistence type="predicted"/>
<evidence type="ECO:0000313" key="3">
    <source>
        <dbReference type="Proteomes" id="UP001230908"/>
    </source>
</evidence>
<protein>
    <submittedName>
        <fullName evidence="2">Uncharacterized protein</fullName>
    </submittedName>
</protein>
<dbReference type="RefSeq" id="WP_308712330.1">
    <property type="nucleotide sequence ID" value="NZ_JAVHUY010000008.1"/>
</dbReference>
<gene>
    <name evidence="2" type="ORF">RB614_11085</name>
</gene>
<accession>A0ABU0ZDD1</accession>
<feature type="region of interest" description="Disordered" evidence="1">
    <location>
        <begin position="1"/>
        <end position="23"/>
    </location>
</feature>
<comment type="caution">
    <text evidence="2">The sequence shown here is derived from an EMBL/GenBank/DDBJ whole genome shotgun (WGS) entry which is preliminary data.</text>
</comment>
<sequence>MDDGTGDRTTAGGLPSEWADRCRDGDTVTIRVRPWSRRVVDLTVAGRVRGAPLGRPG</sequence>
<dbReference type="EMBL" id="JAVHUY010000008">
    <property type="protein sequence ID" value="MDQ7905065.1"/>
    <property type="molecule type" value="Genomic_DNA"/>
</dbReference>
<dbReference type="Proteomes" id="UP001230908">
    <property type="component" value="Unassembled WGS sequence"/>
</dbReference>